<accession>A0AAY5LBE5</accession>
<evidence type="ECO:0000256" key="3">
    <source>
        <dbReference type="ARBA" id="ARBA00022989"/>
    </source>
</evidence>
<evidence type="ECO:0000256" key="4">
    <source>
        <dbReference type="ARBA" id="ARBA00023136"/>
    </source>
</evidence>
<dbReference type="Ensembl" id="ENSELUT00000110163.1">
    <property type="protein sequence ID" value="ENSELUP00000096382.1"/>
    <property type="gene ID" value="ENSELUG00000040946.1"/>
</dbReference>
<dbReference type="AlphaFoldDB" id="A0AAY5LBE5"/>
<evidence type="ECO:0008006" key="8">
    <source>
        <dbReference type="Google" id="ProtNLM"/>
    </source>
</evidence>
<protein>
    <recommendedName>
        <fullName evidence="8">Small integral membrane protein 5</fullName>
    </recommendedName>
</protein>
<evidence type="ECO:0000313" key="7">
    <source>
        <dbReference type="Proteomes" id="UP000265140"/>
    </source>
</evidence>
<feature type="transmembrane region" description="Helical" evidence="5">
    <location>
        <begin position="30"/>
        <end position="57"/>
    </location>
</feature>
<evidence type="ECO:0000256" key="5">
    <source>
        <dbReference type="SAM" id="Phobius"/>
    </source>
</evidence>
<dbReference type="InterPro" id="IPR047133">
    <property type="entry name" value="SMIM5"/>
</dbReference>
<dbReference type="Proteomes" id="UP000265140">
    <property type="component" value="Chromosome 11"/>
</dbReference>
<comment type="subcellular location">
    <subcellularLocation>
        <location evidence="1">Membrane</location>
        <topology evidence="1">Single-pass membrane protein</topology>
    </subcellularLocation>
</comment>
<name>A0AAY5LBE5_ESOLU</name>
<dbReference type="PANTHER" id="PTHR37344">
    <property type="entry name" value="SMALL INTEGRAL MEMBRANE PROTEIN 5"/>
    <property type="match status" value="1"/>
</dbReference>
<dbReference type="GO" id="GO:0016020">
    <property type="term" value="C:membrane"/>
    <property type="evidence" value="ECO:0007669"/>
    <property type="project" value="UniProtKB-SubCell"/>
</dbReference>
<evidence type="ECO:0000256" key="1">
    <source>
        <dbReference type="ARBA" id="ARBA00004167"/>
    </source>
</evidence>
<dbReference type="GeneTree" id="ENSGT00990000205960"/>
<dbReference type="CDD" id="cd20254">
    <property type="entry name" value="CASIMO1_SMIM5"/>
    <property type="match status" value="1"/>
</dbReference>
<sequence length="77" mass="8434">MADAGREVLSLLEKIWSKLQGLPTASPLEIGAFCVLILFILVFLGMLLMTCVTCCCCGRTRTKDAQSQLTREGPHHP</sequence>
<dbReference type="PANTHER" id="PTHR37344:SF1">
    <property type="entry name" value="SMALL INTEGRAL MEMBRANE PROTEIN 5"/>
    <property type="match status" value="1"/>
</dbReference>
<proteinExistence type="predicted"/>
<keyword evidence="3 5" id="KW-1133">Transmembrane helix</keyword>
<reference evidence="6" key="3">
    <citation type="submission" date="2025-09" db="UniProtKB">
        <authorList>
            <consortium name="Ensembl"/>
        </authorList>
    </citation>
    <scope>IDENTIFICATION</scope>
</reference>
<keyword evidence="4 5" id="KW-0472">Membrane</keyword>
<keyword evidence="2 5" id="KW-0812">Transmembrane</keyword>
<evidence type="ECO:0000313" key="6">
    <source>
        <dbReference type="Ensembl" id="ENSELUP00000096382.1"/>
    </source>
</evidence>
<organism evidence="6 7">
    <name type="scientific">Esox lucius</name>
    <name type="common">Northern pike</name>
    <dbReference type="NCBI Taxonomy" id="8010"/>
    <lineage>
        <taxon>Eukaryota</taxon>
        <taxon>Metazoa</taxon>
        <taxon>Chordata</taxon>
        <taxon>Craniata</taxon>
        <taxon>Vertebrata</taxon>
        <taxon>Euteleostomi</taxon>
        <taxon>Actinopterygii</taxon>
        <taxon>Neopterygii</taxon>
        <taxon>Teleostei</taxon>
        <taxon>Protacanthopterygii</taxon>
        <taxon>Esociformes</taxon>
        <taxon>Esocidae</taxon>
        <taxon>Esox</taxon>
    </lineage>
</organism>
<reference evidence="6" key="2">
    <citation type="submission" date="2025-08" db="UniProtKB">
        <authorList>
            <consortium name="Ensembl"/>
        </authorList>
    </citation>
    <scope>IDENTIFICATION</scope>
</reference>
<reference evidence="6 7" key="1">
    <citation type="submission" date="2020-02" db="EMBL/GenBank/DDBJ databases">
        <title>Esox lucius (northern pike) genome, fEsoLuc1, primary haplotype.</title>
        <authorList>
            <person name="Myers G."/>
            <person name="Karagic N."/>
            <person name="Meyer A."/>
            <person name="Pippel M."/>
            <person name="Reichard M."/>
            <person name="Winkler S."/>
            <person name="Tracey A."/>
            <person name="Sims Y."/>
            <person name="Howe K."/>
            <person name="Rhie A."/>
            <person name="Formenti G."/>
            <person name="Durbin R."/>
            <person name="Fedrigo O."/>
            <person name="Jarvis E.D."/>
        </authorList>
    </citation>
    <scope>NUCLEOTIDE SEQUENCE [LARGE SCALE GENOMIC DNA]</scope>
</reference>
<gene>
    <name evidence="6" type="primary">SMIM22</name>
</gene>
<dbReference type="InterPro" id="IPR031671">
    <property type="entry name" value="SMIM5/18/22"/>
</dbReference>
<evidence type="ECO:0000256" key="2">
    <source>
        <dbReference type="ARBA" id="ARBA00022692"/>
    </source>
</evidence>
<dbReference type="Pfam" id="PF15831">
    <property type="entry name" value="SMIM5_18_22"/>
    <property type="match status" value="1"/>
</dbReference>
<keyword evidence="7" id="KW-1185">Reference proteome</keyword>